<feature type="compositionally biased region" description="Basic and acidic residues" evidence="6">
    <location>
        <begin position="336"/>
        <end position="352"/>
    </location>
</feature>
<accession>A0ABP0F0S8</accession>
<evidence type="ECO:0000256" key="6">
    <source>
        <dbReference type="SAM" id="MobiDB-lite"/>
    </source>
</evidence>
<feature type="region of interest" description="Disordered" evidence="6">
    <location>
        <begin position="1"/>
        <end position="76"/>
    </location>
</feature>
<dbReference type="InterPro" id="IPR001356">
    <property type="entry name" value="HD"/>
</dbReference>
<keyword evidence="2 4" id="KW-0371">Homeobox</keyword>
<feature type="compositionally biased region" description="Polar residues" evidence="6">
    <location>
        <begin position="535"/>
        <end position="547"/>
    </location>
</feature>
<comment type="caution">
    <text evidence="8">The sequence shown here is derived from an EMBL/GenBank/DDBJ whole genome shotgun (WGS) entry which is preliminary data.</text>
</comment>
<dbReference type="PANTHER" id="PTHR46271">
    <property type="entry name" value="HOMEOBOX PROTEIN, PUTATIVE-RELATED"/>
    <property type="match status" value="1"/>
</dbReference>
<organism evidence="8 9">
    <name type="scientific">Clavelina lepadiformis</name>
    <name type="common">Light-bulb sea squirt</name>
    <name type="synonym">Ascidia lepadiformis</name>
    <dbReference type="NCBI Taxonomy" id="159417"/>
    <lineage>
        <taxon>Eukaryota</taxon>
        <taxon>Metazoa</taxon>
        <taxon>Chordata</taxon>
        <taxon>Tunicata</taxon>
        <taxon>Ascidiacea</taxon>
        <taxon>Aplousobranchia</taxon>
        <taxon>Clavelinidae</taxon>
        <taxon>Clavelina</taxon>
    </lineage>
</organism>
<feature type="compositionally biased region" description="Polar residues" evidence="6">
    <location>
        <begin position="832"/>
        <end position="849"/>
    </location>
</feature>
<evidence type="ECO:0000313" key="8">
    <source>
        <dbReference type="EMBL" id="CAK8672045.1"/>
    </source>
</evidence>
<feature type="compositionally biased region" description="Basic residues" evidence="6">
    <location>
        <begin position="626"/>
        <end position="637"/>
    </location>
</feature>
<evidence type="ECO:0000313" key="9">
    <source>
        <dbReference type="Proteomes" id="UP001642483"/>
    </source>
</evidence>
<evidence type="ECO:0000256" key="4">
    <source>
        <dbReference type="PROSITE-ProRule" id="PRU00108"/>
    </source>
</evidence>
<name>A0ABP0F0S8_CLALP</name>
<dbReference type="PROSITE" id="PS50071">
    <property type="entry name" value="HOMEOBOX_2"/>
    <property type="match status" value="1"/>
</dbReference>
<evidence type="ECO:0000256" key="5">
    <source>
        <dbReference type="RuleBase" id="RU000682"/>
    </source>
</evidence>
<dbReference type="Gene3D" id="1.10.10.60">
    <property type="entry name" value="Homeodomain-like"/>
    <property type="match status" value="1"/>
</dbReference>
<feature type="domain" description="Homeobox" evidence="7">
    <location>
        <begin position="667"/>
        <end position="727"/>
    </location>
</feature>
<feature type="region of interest" description="Disordered" evidence="6">
    <location>
        <begin position="823"/>
        <end position="849"/>
    </location>
</feature>
<dbReference type="SMART" id="SM00389">
    <property type="entry name" value="HOX"/>
    <property type="match status" value="1"/>
</dbReference>
<sequence>MDLVKRSIKCEPQKSSHRVEGDESPNRSNNTAHCERAALLQPVPKKVCENPIHPSHTENRKQEVEAGSGKQEFDHQPGVLKSCQDATMQNVSWDPGYSFLNPYSRPEFLQGWLNNYIEKMQPYVNDPKNATNMPQKEENNANSEKEKLLFCQEWMLPPGQKSSLHLKNFDDLSTTSSEMVENTLRQVPVASSLTEEKKNVIDGKQIKIKREGSGENQNQKVFELMEHYSDQAVIDRKTFVPANTTHDCTEPPPKKKLHHDISQGSPSNKQDLSIRNRFPAPVLPDYSRFCDPDKANRKLFAHQSYEVSPFTLAASNVDFSKTESILSFGVNTYTDSDEKSKNISSSKVDDGRVNQPLSHPNNVSALESNLFELGSKDTEQHSENARTPKPLSEDNCQQYPRKATGMSEKSCSSDPSEEYLLRILLEQKERLLSAQSGCDPATLLLMHQMYASARCSTQQIPENSWMLPSAMLMLQQRRLAERPQTPEERYLDSSKSDASDVISDVGELEELQGKELTHLHSEKKASIGQRVDVSGKSNFKKAQNDNQNETRENGDDQQQPRCESNLNKEANIYRELEKYRQATSNWEETKKKEQETSKIQKKTERILQAYRFHSQTANTMEVLPKQHTKNKRVKSRWCNKSDYQKQERRDSLHESAHDSGGDTDPNKRHRRNRTTFTTLQLHELEQAFARSHYPDVFSREELAVKINLQEVRVQVWFQNRRAKYRREEKSKASDNEEHFHPLIPSTNLRPNICFKSASDGRSGFTRQQIVHDVDKTSCNGRSHVNSSVLQYQPTKPSVNQAGTFALPFFSGILSNAQESLLPGPSSVHAESALNSSSSDLKNPASSTSYNNYQNHMESFQMQPFAGLPLNFMFGAANWPHELLPSDFSAKSSSPPQDIKESKVINLSPKNAAGR</sequence>
<keyword evidence="9" id="KW-1185">Reference proteome</keyword>
<evidence type="ECO:0000259" key="7">
    <source>
        <dbReference type="PROSITE" id="PS50071"/>
    </source>
</evidence>
<dbReference type="PROSITE" id="PS00027">
    <property type="entry name" value="HOMEOBOX_1"/>
    <property type="match status" value="1"/>
</dbReference>
<dbReference type="InterPro" id="IPR043562">
    <property type="entry name" value="RAX/RAX2"/>
</dbReference>
<feature type="compositionally biased region" description="Polar residues" evidence="6">
    <location>
        <begin position="556"/>
        <end position="568"/>
    </location>
</feature>
<dbReference type="EMBL" id="CAWYQH010000001">
    <property type="protein sequence ID" value="CAK8672045.1"/>
    <property type="molecule type" value="Genomic_DNA"/>
</dbReference>
<feature type="compositionally biased region" description="Basic and acidic residues" evidence="6">
    <location>
        <begin position="642"/>
        <end position="666"/>
    </location>
</feature>
<feature type="compositionally biased region" description="Basic and acidic residues" evidence="6">
    <location>
        <begin position="1"/>
        <end position="25"/>
    </location>
</feature>
<dbReference type="CDD" id="cd00086">
    <property type="entry name" value="homeodomain"/>
    <property type="match status" value="1"/>
</dbReference>
<feature type="region of interest" description="Disordered" evidence="6">
    <location>
        <begin position="618"/>
        <end position="672"/>
    </location>
</feature>
<feature type="compositionally biased region" description="Basic and acidic residues" evidence="6">
    <location>
        <begin position="479"/>
        <end position="498"/>
    </location>
</feature>
<keyword evidence="1 4" id="KW-0238">DNA-binding</keyword>
<dbReference type="SUPFAM" id="SSF46689">
    <property type="entry name" value="Homeodomain-like"/>
    <property type="match status" value="1"/>
</dbReference>
<evidence type="ECO:0000256" key="3">
    <source>
        <dbReference type="ARBA" id="ARBA00023242"/>
    </source>
</evidence>
<evidence type="ECO:0000256" key="2">
    <source>
        <dbReference type="ARBA" id="ARBA00023155"/>
    </source>
</evidence>
<comment type="subcellular location">
    <subcellularLocation>
        <location evidence="4 5">Nucleus</location>
    </subcellularLocation>
</comment>
<dbReference type="Pfam" id="PF00046">
    <property type="entry name" value="Homeodomain"/>
    <property type="match status" value="1"/>
</dbReference>
<keyword evidence="3 4" id="KW-0539">Nucleus</keyword>
<feature type="region of interest" description="Disordered" evidence="6">
    <location>
        <begin position="479"/>
        <end position="499"/>
    </location>
</feature>
<feature type="region of interest" description="Disordered" evidence="6">
    <location>
        <begin position="519"/>
        <end position="568"/>
    </location>
</feature>
<evidence type="ECO:0000256" key="1">
    <source>
        <dbReference type="ARBA" id="ARBA00023125"/>
    </source>
</evidence>
<reference evidence="8 9" key="1">
    <citation type="submission" date="2024-02" db="EMBL/GenBank/DDBJ databases">
        <authorList>
            <person name="Daric V."/>
            <person name="Darras S."/>
        </authorList>
    </citation>
    <scope>NUCLEOTIDE SEQUENCE [LARGE SCALE GENOMIC DNA]</scope>
</reference>
<protein>
    <recommendedName>
        <fullName evidence="7">Homeobox domain-containing protein</fullName>
    </recommendedName>
</protein>
<feature type="compositionally biased region" description="Polar residues" evidence="6">
    <location>
        <begin position="262"/>
        <end position="273"/>
    </location>
</feature>
<feature type="DNA-binding region" description="Homeobox" evidence="4">
    <location>
        <begin position="669"/>
        <end position="728"/>
    </location>
</feature>
<dbReference type="InterPro" id="IPR009057">
    <property type="entry name" value="Homeodomain-like_sf"/>
</dbReference>
<feature type="region of interest" description="Disordered" evidence="6">
    <location>
        <begin position="378"/>
        <end position="413"/>
    </location>
</feature>
<feature type="region of interest" description="Disordered" evidence="6">
    <location>
        <begin position="243"/>
        <end position="273"/>
    </location>
</feature>
<feature type="region of interest" description="Disordered" evidence="6">
    <location>
        <begin position="885"/>
        <end position="914"/>
    </location>
</feature>
<dbReference type="PANTHER" id="PTHR46271:SF4">
    <property type="entry name" value="HOMEOBOX PROTEIN, PUTATIVE-RELATED"/>
    <property type="match status" value="1"/>
</dbReference>
<feature type="region of interest" description="Disordered" evidence="6">
    <location>
        <begin position="334"/>
        <end position="362"/>
    </location>
</feature>
<gene>
    <name evidence="8" type="ORF">CVLEPA_LOCUS1049</name>
</gene>
<feature type="compositionally biased region" description="Basic and acidic residues" evidence="6">
    <location>
        <begin position="55"/>
        <end position="64"/>
    </location>
</feature>
<dbReference type="InterPro" id="IPR017970">
    <property type="entry name" value="Homeobox_CS"/>
</dbReference>
<dbReference type="Proteomes" id="UP001642483">
    <property type="component" value="Unassembled WGS sequence"/>
</dbReference>
<proteinExistence type="predicted"/>